<dbReference type="GO" id="GO:0042617">
    <property type="term" value="P:paclitaxel biosynthetic process"/>
    <property type="evidence" value="ECO:0007669"/>
    <property type="project" value="UniProtKB-UniPathway"/>
</dbReference>
<dbReference type="Gene3D" id="1.10.630.10">
    <property type="entry name" value="Cytochrome P450"/>
    <property type="match status" value="1"/>
</dbReference>
<comment type="pathway">
    <text evidence="3">Alkaloid biosynthesis; taxol biosynthesis.</text>
</comment>
<dbReference type="UniPathway" id="UPA00842"/>
<accession>A0A0D6QTS8</accession>
<feature type="binding site" description="axial binding residue" evidence="13">
    <location>
        <position position="455"/>
    </location>
    <ligand>
        <name>heme</name>
        <dbReference type="ChEBI" id="CHEBI:30413"/>
    </ligand>
    <ligandPart>
        <name>Fe</name>
        <dbReference type="ChEBI" id="CHEBI:18248"/>
    </ligandPart>
</feature>
<evidence type="ECO:0000256" key="2">
    <source>
        <dbReference type="ARBA" id="ARBA00004167"/>
    </source>
</evidence>
<dbReference type="InterPro" id="IPR002401">
    <property type="entry name" value="Cyt_P450_E_grp-I"/>
</dbReference>
<dbReference type="Pfam" id="PF00067">
    <property type="entry name" value="p450"/>
    <property type="match status" value="1"/>
</dbReference>
<comment type="subcellular location">
    <subcellularLocation>
        <location evidence="2">Membrane</location>
        <topology evidence="2">Single-pass membrane protein</topology>
    </subcellularLocation>
</comment>
<evidence type="ECO:0000256" key="9">
    <source>
        <dbReference type="ARBA" id="ARBA00023002"/>
    </source>
</evidence>
<evidence type="ECO:0000256" key="10">
    <source>
        <dbReference type="ARBA" id="ARBA00023004"/>
    </source>
</evidence>
<evidence type="ECO:0000256" key="4">
    <source>
        <dbReference type="ARBA" id="ARBA00010617"/>
    </source>
</evidence>
<dbReference type="InterPro" id="IPR001128">
    <property type="entry name" value="Cyt_P450"/>
</dbReference>
<dbReference type="GO" id="GO:0020037">
    <property type="term" value="F:heme binding"/>
    <property type="evidence" value="ECO:0007669"/>
    <property type="project" value="InterPro"/>
</dbReference>
<evidence type="ECO:0000256" key="12">
    <source>
        <dbReference type="ARBA" id="ARBA00023136"/>
    </source>
</evidence>
<comment type="similarity">
    <text evidence="4">Belongs to the cytochrome P450 family.</text>
</comment>
<keyword evidence="11" id="KW-0876">Taxol biosynthesis</keyword>
<evidence type="ECO:0000256" key="6">
    <source>
        <dbReference type="ARBA" id="ARBA00022692"/>
    </source>
</evidence>
<organism evidence="15">
    <name type="scientific">Araucaria cunninghamii</name>
    <name type="common">Hoop pine</name>
    <name type="synonym">Moreton Bay pine</name>
    <dbReference type="NCBI Taxonomy" id="56994"/>
    <lineage>
        <taxon>Eukaryota</taxon>
        <taxon>Viridiplantae</taxon>
        <taxon>Streptophyta</taxon>
        <taxon>Embryophyta</taxon>
        <taxon>Tracheophyta</taxon>
        <taxon>Spermatophyta</taxon>
        <taxon>Pinopsida</taxon>
        <taxon>Pinidae</taxon>
        <taxon>Conifers II</taxon>
        <taxon>Araucariales</taxon>
        <taxon>Araucariaceae</taxon>
        <taxon>Araucaria</taxon>
    </lineage>
</organism>
<evidence type="ECO:0000256" key="5">
    <source>
        <dbReference type="ARBA" id="ARBA00022617"/>
    </source>
</evidence>
<keyword evidence="12 14" id="KW-0472">Membrane</keyword>
<evidence type="ECO:0000256" key="14">
    <source>
        <dbReference type="SAM" id="Phobius"/>
    </source>
</evidence>
<evidence type="ECO:0000256" key="13">
    <source>
        <dbReference type="PIRSR" id="PIRSR602401-1"/>
    </source>
</evidence>
<dbReference type="PANTHER" id="PTHR47944:SF4">
    <property type="entry name" value="OS09G0441700 PROTEIN"/>
    <property type="match status" value="1"/>
</dbReference>
<dbReference type="PRINTS" id="PR00385">
    <property type="entry name" value="P450"/>
</dbReference>
<proteinExistence type="inferred from homology"/>
<feature type="transmembrane region" description="Helical" evidence="14">
    <location>
        <begin position="20"/>
        <end position="39"/>
    </location>
</feature>
<sequence>MSGFAGFLPPQYLGMMSSSTLWVSLVVLMATIILVLMHLRSRHSRRGLPPGPWGLPVIGNLHMLGSLPHQSLSNLAKKYGPLMYLRLGCIDTIVVSSPHMAAQVLQKQGGVFINRGKTLATEILAYNSCSIAFCPGDEYWREARRMAVSLIFTPKMLELFQSVRREEALEVVKSIWEASREQSKAISINPYVLNFTVNNMSRMAFGKRYVESSHEFNKLLFDIFELFGAFNIGDYIPWLEWLDVQGYHKRMVDTRKRLDDLMERIVKDHMDENLKSPKDESKKDLVDLLLTAAQNLDSKVQFTIDNIKAIGTDMFNGGVESVIVLVEWAMAELIKNPKSMNKLQQELDIVVGKDRQVDEADLPNLKYLKCIIKETIRLHPSVPLIPRESVEECIIDTYRIPPKTKCLVNFWSFGRDPLVWENPLEFLPERFENSDINSYGQYMEYIPGGAGRRICPGLLLGITMIEVVLASLVHSFNWNLPPPLQPNTLDMFETFGLSLPKKKPLLLVATPRLDYHIY</sequence>
<dbReference type="PANTHER" id="PTHR47944">
    <property type="entry name" value="CYTOCHROME P450 98A9"/>
    <property type="match status" value="1"/>
</dbReference>
<keyword evidence="8 14" id="KW-1133">Transmembrane helix</keyword>
<dbReference type="CDD" id="cd20618">
    <property type="entry name" value="CYP71_clan"/>
    <property type="match status" value="1"/>
</dbReference>
<dbReference type="GO" id="GO:0044550">
    <property type="term" value="P:secondary metabolite biosynthetic process"/>
    <property type="evidence" value="ECO:0007669"/>
    <property type="project" value="UniProtKB-ARBA"/>
</dbReference>
<dbReference type="InterPro" id="IPR036396">
    <property type="entry name" value="Cyt_P450_sf"/>
</dbReference>
<keyword evidence="5 13" id="KW-0349">Heme</keyword>
<evidence type="ECO:0000313" key="15">
    <source>
        <dbReference type="EMBL" id="JAG93408.1"/>
    </source>
</evidence>
<reference evidence="15" key="1">
    <citation type="submission" date="2015-03" db="EMBL/GenBank/DDBJ databases">
        <title>A transcriptome of Araucaria cunninghamii, an australian fine timber species.</title>
        <authorList>
            <person name="Jing Yi C.J.Y."/>
            <person name="Yin San L.Y.S."/>
            <person name="Abdul Karim S.S."/>
            <person name="Wan Azmi N.N."/>
            <person name="Hercus R.R."/>
            <person name="Croft L.L."/>
        </authorList>
    </citation>
    <scope>NUCLEOTIDE SEQUENCE</scope>
    <source>
        <strain evidence="15">MI0301</strain>
        <tissue evidence="15">Leaf</tissue>
    </source>
</reference>
<comment type="cofactor">
    <cofactor evidence="1 13">
        <name>heme</name>
        <dbReference type="ChEBI" id="CHEBI:30413"/>
    </cofactor>
</comment>
<keyword evidence="7 13" id="KW-0479">Metal-binding</keyword>
<dbReference type="GO" id="GO:0005506">
    <property type="term" value="F:iron ion binding"/>
    <property type="evidence" value="ECO:0007669"/>
    <property type="project" value="InterPro"/>
</dbReference>
<evidence type="ECO:0000256" key="11">
    <source>
        <dbReference type="ARBA" id="ARBA00023059"/>
    </source>
</evidence>
<protein>
    <recommendedName>
        <fullName evidence="16">Cytochrome P450</fullName>
    </recommendedName>
</protein>
<dbReference type="FunFam" id="1.10.630.10:FF:000097">
    <property type="entry name" value="Cytochrome P-450 19"/>
    <property type="match status" value="1"/>
</dbReference>
<evidence type="ECO:0000256" key="1">
    <source>
        <dbReference type="ARBA" id="ARBA00001971"/>
    </source>
</evidence>
<dbReference type="GO" id="GO:0016705">
    <property type="term" value="F:oxidoreductase activity, acting on paired donors, with incorporation or reduction of molecular oxygen"/>
    <property type="evidence" value="ECO:0007669"/>
    <property type="project" value="InterPro"/>
</dbReference>
<dbReference type="AlphaFoldDB" id="A0A0D6QTS8"/>
<keyword evidence="6 14" id="KW-0812">Transmembrane</keyword>
<feature type="transmembrane region" description="Helical" evidence="14">
    <location>
        <begin position="457"/>
        <end position="476"/>
    </location>
</feature>
<evidence type="ECO:0008006" key="16">
    <source>
        <dbReference type="Google" id="ProtNLM"/>
    </source>
</evidence>
<dbReference type="GO" id="GO:0004497">
    <property type="term" value="F:monooxygenase activity"/>
    <property type="evidence" value="ECO:0007669"/>
    <property type="project" value="InterPro"/>
</dbReference>
<dbReference type="EMBL" id="GCKF01046913">
    <property type="protein sequence ID" value="JAG93408.1"/>
    <property type="molecule type" value="Transcribed_RNA"/>
</dbReference>
<dbReference type="PRINTS" id="PR00463">
    <property type="entry name" value="EP450I"/>
</dbReference>
<dbReference type="SUPFAM" id="SSF48264">
    <property type="entry name" value="Cytochrome P450"/>
    <property type="match status" value="1"/>
</dbReference>
<evidence type="ECO:0000256" key="3">
    <source>
        <dbReference type="ARBA" id="ARBA00005122"/>
    </source>
</evidence>
<evidence type="ECO:0000256" key="8">
    <source>
        <dbReference type="ARBA" id="ARBA00022989"/>
    </source>
</evidence>
<name>A0A0D6QTS8_ARACU</name>
<keyword evidence="9" id="KW-0560">Oxidoreductase</keyword>
<evidence type="ECO:0000256" key="7">
    <source>
        <dbReference type="ARBA" id="ARBA00022723"/>
    </source>
</evidence>
<dbReference type="GO" id="GO:0016020">
    <property type="term" value="C:membrane"/>
    <property type="evidence" value="ECO:0007669"/>
    <property type="project" value="UniProtKB-SubCell"/>
</dbReference>
<keyword evidence="10 13" id="KW-0408">Iron</keyword>